<comment type="caution">
    <text evidence="2">The sequence shown here is derived from an EMBL/GenBank/DDBJ whole genome shotgun (WGS) entry which is preliminary data.</text>
</comment>
<dbReference type="Proteomes" id="UP000682733">
    <property type="component" value="Unassembled WGS sequence"/>
</dbReference>
<dbReference type="Proteomes" id="UP000681722">
    <property type="component" value="Unassembled WGS sequence"/>
</dbReference>
<reference evidence="2" key="1">
    <citation type="submission" date="2021-02" db="EMBL/GenBank/DDBJ databases">
        <authorList>
            <person name="Nowell W R."/>
        </authorList>
    </citation>
    <scope>NUCLEOTIDE SEQUENCE</scope>
</reference>
<evidence type="ECO:0000313" key="1">
    <source>
        <dbReference type="EMBL" id="CAF1234760.1"/>
    </source>
</evidence>
<evidence type="ECO:0000313" key="5">
    <source>
        <dbReference type="Proteomes" id="UP000663829"/>
    </source>
</evidence>
<dbReference type="Proteomes" id="UP000677228">
    <property type="component" value="Unassembled WGS sequence"/>
</dbReference>
<keyword evidence="5" id="KW-1185">Reference proteome</keyword>
<evidence type="ECO:0000313" key="3">
    <source>
        <dbReference type="EMBL" id="CAF4042754.1"/>
    </source>
</evidence>
<proteinExistence type="predicted"/>
<dbReference type="Proteomes" id="UP000663829">
    <property type="component" value="Unassembled WGS sequence"/>
</dbReference>
<dbReference type="Gene3D" id="1.10.8.60">
    <property type="match status" value="1"/>
</dbReference>
<accession>A0A815FQ11</accession>
<dbReference type="AlphaFoldDB" id="A0A815FQ11"/>
<evidence type="ECO:0000313" key="4">
    <source>
        <dbReference type="EMBL" id="CAF4183332.1"/>
    </source>
</evidence>
<dbReference type="InterPro" id="IPR027417">
    <property type="entry name" value="P-loop_NTPase"/>
</dbReference>
<dbReference type="EMBL" id="CAJOBA010037472">
    <property type="protein sequence ID" value="CAF4042754.1"/>
    <property type="molecule type" value="Genomic_DNA"/>
</dbReference>
<dbReference type="EMBL" id="CAJOBC010052768">
    <property type="protein sequence ID" value="CAF4183332.1"/>
    <property type="molecule type" value="Genomic_DNA"/>
</dbReference>
<evidence type="ECO:0000313" key="2">
    <source>
        <dbReference type="EMBL" id="CAF1330373.1"/>
    </source>
</evidence>
<sequence>MPTVARGTGKSNILSKLAKKLGIVMVGPPLAAGELNRSLVGESERILIALCSPCNHVPSCYQNHPDVIKIRVKANATNQLYMMDEAFLGRLSGKFFVGRPSSNARMTLLRKIPFWMVEPELLGRLSIVTKNFCGAAVTALNRDITTHCIEMKLTNPIGEIEALKLADTTAQNHQIFIGSETLSRLLLRNLLTSSRPRIYQLSKKYKYSGRMIVDLHNKYIRTEVLQSTINTEELSILEYALEPNETNVQTLLERLTACEKSRNAQLPQLIDLNLLASKSAHGEKQVYETLKDRYDECAAYTRSMIIYDLDALIGITKSECDSNTGCSMSYSIHNQGIYTYVLARFRDRIMVDIQMKKLIMSNDGQ</sequence>
<name>A0A815FQ11_9BILA</name>
<dbReference type="EMBL" id="CAJNOK010015924">
    <property type="protein sequence ID" value="CAF1234760.1"/>
    <property type="molecule type" value="Genomic_DNA"/>
</dbReference>
<protein>
    <submittedName>
        <fullName evidence="2">Uncharacterized protein</fullName>
    </submittedName>
</protein>
<dbReference type="OrthoDB" id="10038562at2759"/>
<dbReference type="Gene3D" id="3.40.50.300">
    <property type="entry name" value="P-loop containing nucleotide triphosphate hydrolases"/>
    <property type="match status" value="1"/>
</dbReference>
<organism evidence="2 5">
    <name type="scientific">Didymodactylos carnosus</name>
    <dbReference type="NCBI Taxonomy" id="1234261"/>
    <lineage>
        <taxon>Eukaryota</taxon>
        <taxon>Metazoa</taxon>
        <taxon>Spiralia</taxon>
        <taxon>Gnathifera</taxon>
        <taxon>Rotifera</taxon>
        <taxon>Eurotatoria</taxon>
        <taxon>Bdelloidea</taxon>
        <taxon>Philodinida</taxon>
        <taxon>Philodinidae</taxon>
        <taxon>Didymodactylos</taxon>
    </lineage>
</organism>
<dbReference type="EMBL" id="CAJNOQ010013867">
    <property type="protein sequence ID" value="CAF1330373.1"/>
    <property type="molecule type" value="Genomic_DNA"/>
</dbReference>
<gene>
    <name evidence="2" type="ORF">GPM918_LOCUS29919</name>
    <name evidence="1" type="ORF">OVA965_LOCUS25551</name>
    <name evidence="4" type="ORF">SRO942_LOCUS30515</name>
    <name evidence="3" type="ORF">TMI583_LOCUS26281</name>
</gene>